<organism evidence="1 2">
    <name type="scientific">Novosphingobium nitrogenifigens DSM 19370</name>
    <dbReference type="NCBI Taxonomy" id="983920"/>
    <lineage>
        <taxon>Bacteria</taxon>
        <taxon>Pseudomonadati</taxon>
        <taxon>Pseudomonadota</taxon>
        <taxon>Alphaproteobacteria</taxon>
        <taxon>Sphingomonadales</taxon>
        <taxon>Sphingomonadaceae</taxon>
        <taxon>Novosphingobium</taxon>
    </lineage>
</organism>
<protein>
    <submittedName>
        <fullName evidence="1">Mercuric reductase</fullName>
    </submittedName>
</protein>
<dbReference type="AlphaFoldDB" id="F1ZDZ0"/>
<dbReference type="STRING" id="983920.Y88_1413"/>
<dbReference type="Gene3D" id="3.30.450.410">
    <property type="match status" value="1"/>
</dbReference>
<dbReference type="eggNOG" id="COG1249">
    <property type="taxonomic scope" value="Bacteria"/>
</dbReference>
<reference evidence="1 2" key="1">
    <citation type="journal article" date="2012" name="J. Bacteriol.">
        <title>Draft Genome Sequence of Novosphingobium nitrogenifigens Y88T.</title>
        <authorList>
            <person name="Strabala T.J."/>
            <person name="Macdonald L."/>
            <person name="Liu V."/>
            <person name="Smit A.M."/>
        </authorList>
    </citation>
    <scope>NUCLEOTIDE SEQUENCE [LARGE SCALE GENOMIC DNA]</scope>
    <source>
        <strain evidence="1 2">DSM 19370</strain>
    </source>
</reference>
<evidence type="ECO:0000313" key="1">
    <source>
        <dbReference type="EMBL" id="EGD57175.1"/>
    </source>
</evidence>
<dbReference type="Pfam" id="PF03243">
    <property type="entry name" value="MerB"/>
    <property type="match status" value="1"/>
</dbReference>
<dbReference type="GO" id="GO:0018836">
    <property type="term" value="F:alkylmercury lyase activity"/>
    <property type="evidence" value="ECO:0007669"/>
    <property type="project" value="InterPro"/>
</dbReference>
<dbReference type="SUPFAM" id="SSF160387">
    <property type="entry name" value="NosL/MerB-like"/>
    <property type="match status" value="1"/>
</dbReference>
<evidence type="ECO:0000313" key="2">
    <source>
        <dbReference type="Proteomes" id="UP000004728"/>
    </source>
</evidence>
<dbReference type="Proteomes" id="UP000004728">
    <property type="component" value="Unassembled WGS sequence"/>
</dbReference>
<gene>
    <name evidence="1" type="ORF">Y88_1413</name>
</gene>
<dbReference type="InParanoid" id="F1ZDZ0"/>
<comment type="caution">
    <text evidence="1">The sequence shown here is derived from an EMBL/GenBank/DDBJ whole genome shotgun (WGS) entry which is preliminary data.</text>
</comment>
<dbReference type="EMBL" id="AEWJ01000070">
    <property type="protein sequence ID" value="EGD57175.1"/>
    <property type="molecule type" value="Genomic_DNA"/>
</dbReference>
<dbReference type="InterPro" id="IPR004927">
    <property type="entry name" value="MerB"/>
</dbReference>
<proteinExistence type="predicted"/>
<dbReference type="RefSeq" id="WP_008068558.1">
    <property type="nucleotide sequence ID" value="NZ_AQWK01000038.1"/>
</dbReference>
<dbReference type="InterPro" id="IPR053717">
    <property type="entry name" value="MerB_lyase_sf"/>
</dbReference>
<dbReference type="HOGENOM" id="CLU_099427_0_0_5"/>
<accession>F1ZDZ0</accession>
<keyword evidence="2" id="KW-1185">Reference proteome</keyword>
<name>F1ZDZ0_9SPHN</name>
<sequence length="244" mass="26027">MSVRSGVDIVADWTVVTTPMAQAALRGLCGSFIGTRWRGMDEAENRVHRYVLQGYAATGRAPAGAQIAGAVGPSFDEVTAALRRLAGRDLVVLDDAGRIVGAYPFTERPSEHHVTVAGITVSAMCAIDALGIGAMLGQASVIRSVCRSCGQTLSICTRDNGQTLDFAKPAGIVIWSGQLYADDCAATSLCTQQGFFCTSEHMERWRADKSRQDDEGVPLNLSEALEVGRALFEAMRSALRLAND</sequence>